<dbReference type="InterPro" id="IPR008271">
    <property type="entry name" value="Ser/Thr_kinase_AS"/>
</dbReference>
<dbReference type="PROSITE" id="PS00108">
    <property type="entry name" value="PROTEIN_KINASE_ST"/>
    <property type="match status" value="1"/>
</dbReference>
<dbReference type="SUPFAM" id="SSF53300">
    <property type="entry name" value="vWA-like"/>
    <property type="match status" value="1"/>
</dbReference>
<dbReference type="Proteomes" id="UP001201980">
    <property type="component" value="Unassembled WGS sequence"/>
</dbReference>
<dbReference type="Gene3D" id="1.10.510.10">
    <property type="entry name" value="Transferase(Phosphotransferase) domain 1"/>
    <property type="match status" value="1"/>
</dbReference>
<dbReference type="InterPro" id="IPR011009">
    <property type="entry name" value="Kinase-like_dom_sf"/>
</dbReference>
<dbReference type="SMART" id="SM00220">
    <property type="entry name" value="S_TKc"/>
    <property type="match status" value="1"/>
</dbReference>
<proteinExistence type="predicted"/>
<evidence type="ECO:0000256" key="1">
    <source>
        <dbReference type="ARBA" id="ARBA00012513"/>
    </source>
</evidence>
<evidence type="ECO:0000256" key="6">
    <source>
        <dbReference type="ARBA" id="ARBA00022840"/>
    </source>
</evidence>
<organism evidence="11 12">
    <name type="scientific">Zalerion maritima</name>
    <dbReference type="NCBI Taxonomy" id="339359"/>
    <lineage>
        <taxon>Eukaryota</taxon>
        <taxon>Fungi</taxon>
        <taxon>Dikarya</taxon>
        <taxon>Ascomycota</taxon>
        <taxon>Pezizomycotina</taxon>
        <taxon>Sordariomycetes</taxon>
        <taxon>Lulworthiomycetidae</taxon>
        <taxon>Lulworthiales</taxon>
        <taxon>Lulworthiaceae</taxon>
        <taxon>Zalerion</taxon>
    </lineage>
</organism>
<dbReference type="AlphaFoldDB" id="A0AAD5WWX7"/>
<dbReference type="InterPro" id="IPR050660">
    <property type="entry name" value="NEK_Ser/Thr_kinase"/>
</dbReference>
<evidence type="ECO:0000256" key="9">
    <source>
        <dbReference type="SAM" id="MobiDB-lite"/>
    </source>
</evidence>
<dbReference type="InterPro" id="IPR000719">
    <property type="entry name" value="Prot_kinase_dom"/>
</dbReference>
<feature type="region of interest" description="Disordered" evidence="9">
    <location>
        <begin position="502"/>
        <end position="680"/>
    </location>
</feature>
<evidence type="ECO:0000256" key="7">
    <source>
        <dbReference type="ARBA" id="ARBA00047899"/>
    </source>
</evidence>
<feature type="compositionally biased region" description="Polar residues" evidence="9">
    <location>
        <begin position="598"/>
        <end position="611"/>
    </location>
</feature>
<dbReference type="EMBL" id="JAKWBI020000014">
    <property type="protein sequence ID" value="KAJ2906388.1"/>
    <property type="molecule type" value="Genomic_DNA"/>
</dbReference>
<name>A0AAD5WWX7_9PEZI</name>
<keyword evidence="12" id="KW-1185">Reference proteome</keyword>
<dbReference type="PANTHER" id="PTHR43671">
    <property type="entry name" value="SERINE/THREONINE-PROTEIN KINASE NEK"/>
    <property type="match status" value="1"/>
</dbReference>
<feature type="compositionally biased region" description="Basic residues" evidence="9">
    <location>
        <begin position="555"/>
        <end position="565"/>
    </location>
</feature>
<comment type="catalytic activity">
    <reaction evidence="8">
        <text>L-seryl-[protein] + ATP = O-phospho-L-seryl-[protein] + ADP + H(+)</text>
        <dbReference type="Rhea" id="RHEA:17989"/>
        <dbReference type="Rhea" id="RHEA-COMP:9863"/>
        <dbReference type="Rhea" id="RHEA-COMP:11604"/>
        <dbReference type="ChEBI" id="CHEBI:15378"/>
        <dbReference type="ChEBI" id="CHEBI:29999"/>
        <dbReference type="ChEBI" id="CHEBI:30616"/>
        <dbReference type="ChEBI" id="CHEBI:83421"/>
        <dbReference type="ChEBI" id="CHEBI:456216"/>
        <dbReference type="EC" id="2.7.11.1"/>
    </reaction>
</comment>
<feature type="compositionally biased region" description="Low complexity" evidence="9">
    <location>
        <begin position="509"/>
        <end position="518"/>
    </location>
</feature>
<sequence length="996" mass="110886">MDPSVQSSFPSSPFALLSTRGQWLKDFTDAIAWKAGIDGDGKSAYYMCLEDQRVYWEDHLHEGLQACKLTADLNTILPQHPQQASGYTRIWSTLSYIGLPEFIDDFISANWDDASLPLKETSIGSNNPFSIPTPNPHILEMLSRFHRYQWIFNPLQLYKDRDFPSKRKLEKGHILPVRYIKELSPQGADNWGNSRVHLVQMNDDCSDLSQIVFKEYTGAETVRFWNRELDVLNSLGRLGGDHIIKCFGSFDQNGKCVVMLEYMEDGTLAEFFLTADRPTTPPQLETFFNSLFDLCKALCRLRDEKTLAHGDLKPSNIFLARNRNSDDPWDFSLKIADFDRSAKIHSETTRINDMTLAYSCPEASSVYDFQQGAGIKVPSNGDIWSLGAIISEALVWCHRGKGLQGGLAAYSNRREKELEGIHGMSNSGYDGCFHNGNGTIDFPRLRCVEDLHQEALRYGMGGDYVSNVVKRTVEKYILVNQRSRLTPEQVYHHYSQDILEAKKGYDDTPGSGRPGSSPISLASPTSPDSRSQRTLSVRTSDSSYGTTPEWCQHSSPRRRDHHRHSNFSSGSPPSSTPIRMAKRQQRVDNPPVWPDIEQPQQLAQGSSSQYRETAPPGIHHPSAQYQSSTLELSNHAKGDITSNQEGLPGLPDPGLGVLQPDNFHAAGGSGQASPSGVATVPRPYTMISDTSATYHPPTRLRLNVRGAYTAKSLPHLSIQDVLSAKQRKGKVEALSGYSEATEFLQTMSPNGRDIVFLVDDSGSMAKLAQEVSRSAKALLWLTKGLDKDGADLYFTSASKASLRKSFSARVRRSTTYLADEILSHCPKSERGSCNMEQALSTLLTKLYQKNKATSLYVLTNGIWDPEITEVGGGGEGPILRLAHLMAEDKRDRGDLTIQFIRFDNTPDSPERDMAIRRLKYLDDFLSSKTPNAFGGGNFDMVDHKLWTDPMWPQVLGALYKGTDMIEAGGSASSHLDSFLQPSTGMNHSQHRTSVIE</sequence>
<keyword evidence="2" id="KW-0723">Serine/threonine-protein kinase</keyword>
<keyword evidence="6" id="KW-0067">ATP-binding</keyword>
<evidence type="ECO:0000313" key="12">
    <source>
        <dbReference type="Proteomes" id="UP001201980"/>
    </source>
</evidence>
<comment type="catalytic activity">
    <reaction evidence="7">
        <text>L-threonyl-[protein] + ATP = O-phospho-L-threonyl-[protein] + ADP + H(+)</text>
        <dbReference type="Rhea" id="RHEA:46608"/>
        <dbReference type="Rhea" id="RHEA-COMP:11060"/>
        <dbReference type="Rhea" id="RHEA-COMP:11605"/>
        <dbReference type="ChEBI" id="CHEBI:15378"/>
        <dbReference type="ChEBI" id="CHEBI:30013"/>
        <dbReference type="ChEBI" id="CHEBI:30616"/>
        <dbReference type="ChEBI" id="CHEBI:61977"/>
        <dbReference type="ChEBI" id="CHEBI:456216"/>
        <dbReference type="EC" id="2.7.11.1"/>
    </reaction>
</comment>
<feature type="domain" description="Protein kinase" evidence="10">
    <location>
        <begin position="163"/>
        <end position="499"/>
    </location>
</feature>
<dbReference type="PANTHER" id="PTHR43671:SF98">
    <property type="entry name" value="SERINE_THREONINE-PROTEIN KINASE NEK11"/>
    <property type="match status" value="1"/>
</dbReference>
<feature type="compositionally biased region" description="Low complexity" evidence="9">
    <location>
        <begin position="566"/>
        <end position="577"/>
    </location>
</feature>
<reference evidence="11" key="1">
    <citation type="submission" date="2022-07" db="EMBL/GenBank/DDBJ databases">
        <title>Draft genome sequence of Zalerion maritima ATCC 34329, a (micro)plastics degrading marine fungus.</title>
        <authorList>
            <person name="Paco A."/>
            <person name="Goncalves M.F.M."/>
            <person name="Rocha-Santos T.A.P."/>
            <person name="Alves A."/>
        </authorList>
    </citation>
    <scope>NUCLEOTIDE SEQUENCE</scope>
    <source>
        <strain evidence="11">ATCC 34329</strain>
    </source>
</reference>
<evidence type="ECO:0000256" key="4">
    <source>
        <dbReference type="ARBA" id="ARBA00022741"/>
    </source>
</evidence>
<keyword evidence="3" id="KW-0808">Transferase</keyword>
<dbReference type="Pfam" id="PF00069">
    <property type="entry name" value="Pkinase"/>
    <property type="match status" value="1"/>
</dbReference>
<evidence type="ECO:0000256" key="2">
    <source>
        <dbReference type="ARBA" id="ARBA00022527"/>
    </source>
</evidence>
<evidence type="ECO:0000256" key="3">
    <source>
        <dbReference type="ARBA" id="ARBA00022679"/>
    </source>
</evidence>
<evidence type="ECO:0000256" key="8">
    <source>
        <dbReference type="ARBA" id="ARBA00048679"/>
    </source>
</evidence>
<evidence type="ECO:0000256" key="5">
    <source>
        <dbReference type="ARBA" id="ARBA00022777"/>
    </source>
</evidence>
<keyword evidence="5" id="KW-0418">Kinase</keyword>
<protein>
    <recommendedName>
        <fullName evidence="1">non-specific serine/threonine protein kinase</fullName>
        <ecNumber evidence="1">2.7.11.1</ecNumber>
    </recommendedName>
</protein>
<dbReference type="SUPFAM" id="SSF56112">
    <property type="entry name" value="Protein kinase-like (PK-like)"/>
    <property type="match status" value="1"/>
</dbReference>
<evidence type="ECO:0000313" key="11">
    <source>
        <dbReference type="EMBL" id="KAJ2906388.1"/>
    </source>
</evidence>
<keyword evidence="4" id="KW-0547">Nucleotide-binding</keyword>
<comment type="caution">
    <text evidence="11">The sequence shown here is derived from an EMBL/GenBank/DDBJ whole genome shotgun (WGS) entry which is preliminary data.</text>
</comment>
<dbReference type="GO" id="GO:0005524">
    <property type="term" value="F:ATP binding"/>
    <property type="evidence" value="ECO:0007669"/>
    <property type="project" value="UniProtKB-KW"/>
</dbReference>
<dbReference type="PROSITE" id="PS50011">
    <property type="entry name" value="PROTEIN_KINASE_DOM"/>
    <property type="match status" value="1"/>
</dbReference>
<dbReference type="InterPro" id="IPR036465">
    <property type="entry name" value="vWFA_dom_sf"/>
</dbReference>
<dbReference type="EC" id="2.7.11.1" evidence="1"/>
<feature type="compositionally biased region" description="Polar residues" evidence="9">
    <location>
        <begin position="623"/>
        <end position="632"/>
    </location>
</feature>
<dbReference type="GO" id="GO:0004674">
    <property type="term" value="F:protein serine/threonine kinase activity"/>
    <property type="evidence" value="ECO:0007669"/>
    <property type="project" value="UniProtKB-KW"/>
</dbReference>
<feature type="compositionally biased region" description="Low complexity" evidence="9">
    <location>
        <begin position="646"/>
        <end position="660"/>
    </location>
</feature>
<evidence type="ECO:0000259" key="10">
    <source>
        <dbReference type="PROSITE" id="PS50011"/>
    </source>
</evidence>
<gene>
    <name evidence="11" type="ORF">MKZ38_001748</name>
</gene>
<dbReference type="CDD" id="cd00180">
    <property type="entry name" value="PKc"/>
    <property type="match status" value="1"/>
</dbReference>
<feature type="compositionally biased region" description="Polar residues" evidence="9">
    <location>
        <begin position="519"/>
        <end position="546"/>
    </location>
</feature>
<accession>A0AAD5WWX7</accession>